<proteinExistence type="predicted"/>
<gene>
    <name evidence="1" type="ORF">E2C06_35160</name>
</gene>
<sequence length="142" mass="15800">MDLDAAIHEDEEEGCVYDAALTLMHDGDLSPRARGELRRLVERIEDQHRVARLSARWCIPSGCCHSLVSAALLLAQAWQPETQWTGFYGQEFGTSHSAVFDIAGRRIFDLMMLDMTAAEVREFCLLPHDAGLPSSIAERLAA</sequence>
<evidence type="ECO:0000313" key="1">
    <source>
        <dbReference type="EMBL" id="TDH57951.1"/>
    </source>
</evidence>
<comment type="caution">
    <text evidence="1">The sequence shown here is derived from an EMBL/GenBank/DDBJ whole genome shotgun (WGS) entry which is preliminary data.</text>
</comment>
<dbReference type="EMBL" id="SMSJ01000177">
    <property type="protein sequence ID" value="TDH57951.1"/>
    <property type="molecule type" value="Genomic_DNA"/>
</dbReference>
<reference evidence="1 2" key="1">
    <citation type="journal article" date="2016" name="J. Microbiol.">
        <title>Dankookia rubra gen. nov., sp. nov., an alphaproteobacterium isolated from sediment of a shallow stream.</title>
        <authorList>
            <person name="Kim W.H."/>
            <person name="Kim D.H."/>
            <person name="Kang K."/>
            <person name="Ahn T.Y."/>
        </authorList>
    </citation>
    <scope>NUCLEOTIDE SEQUENCE [LARGE SCALE GENOMIC DNA]</scope>
    <source>
        <strain evidence="1 2">JCM30602</strain>
    </source>
</reference>
<name>A0A4R5Q6S8_9PROT</name>
<keyword evidence="2" id="KW-1185">Reference proteome</keyword>
<accession>A0A4R5Q6S8</accession>
<evidence type="ECO:0000313" key="2">
    <source>
        <dbReference type="Proteomes" id="UP000295096"/>
    </source>
</evidence>
<organism evidence="1 2">
    <name type="scientific">Dankookia rubra</name>
    <dbReference type="NCBI Taxonomy" id="1442381"/>
    <lineage>
        <taxon>Bacteria</taxon>
        <taxon>Pseudomonadati</taxon>
        <taxon>Pseudomonadota</taxon>
        <taxon>Alphaproteobacteria</taxon>
        <taxon>Acetobacterales</taxon>
        <taxon>Roseomonadaceae</taxon>
        <taxon>Dankookia</taxon>
    </lineage>
</organism>
<dbReference type="Proteomes" id="UP000295096">
    <property type="component" value="Unassembled WGS sequence"/>
</dbReference>
<protein>
    <submittedName>
        <fullName evidence="1">Uncharacterized protein</fullName>
    </submittedName>
</protein>
<dbReference type="AlphaFoldDB" id="A0A4R5Q6S8"/>
<dbReference type="RefSeq" id="WP_133293191.1">
    <property type="nucleotide sequence ID" value="NZ_SMSJ01000177.1"/>
</dbReference>